<protein>
    <submittedName>
        <fullName evidence="2">DUF2780 domain-containing protein</fullName>
    </submittedName>
</protein>
<dbReference type="PROSITE" id="PS51257">
    <property type="entry name" value="PROKAR_LIPOPROTEIN"/>
    <property type="match status" value="1"/>
</dbReference>
<keyword evidence="1" id="KW-0732">Signal</keyword>
<organism evidence="2 3">
    <name type="scientific">Methylomonas rapida</name>
    <dbReference type="NCBI Taxonomy" id="2963939"/>
    <lineage>
        <taxon>Bacteria</taxon>
        <taxon>Pseudomonadati</taxon>
        <taxon>Pseudomonadota</taxon>
        <taxon>Gammaproteobacteria</taxon>
        <taxon>Methylococcales</taxon>
        <taxon>Methylococcaceae</taxon>
        <taxon>Methylomonas</taxon>
    </lineage>
</organism>
<sequence length="183" mass="19513">MNRLAPVSAVLLLSMIAGCASEQPLTGQMFADDSQEPLSRQAGNPVAVGSPDAGPGTELVDILVNQLGIDSRQAKGGVGSILALVQQRMDPIDFMRLSNSVPNIDQYFSEVPASASSVSWFSSHESLQGQQGPVSDRLAFLAGSFEKLGMNAEMVGRFTSIVLQYFQAQNGPEVMSLLFSVLY</sequence>
<dbReference type="InterPro" id="IPR021302">
    <property type="entry name" value="DUF2780_VcgC/VcgE"/>
</dbReference>
<dbReference type="EMBL" id="CP113517">
    <property type="protein sequence ID" value="WAR45799.1"/>
    <property type="molecule type" value="Genomic_DNA"/>
</dbReference>
<name>A0ABY7GMS8_9GAMM</name>
<feature type="chain" id="PRO_5047037529" evidence="1">
    <location>
        <begin position="20"/>
        <end position="183"/>
    </location>
</feature>
<feature type="signal peptide" evidence="1">
    <location>
        <begin position="1"/>
        <end position="19"/>
    </location>
</feature>
<dbReference type="RefSeq" id="WP_255186707.1">
    <property type="nucleotide sequence ID" value="NZ_CP113517.1"/>
</dbReference>
<proteinExistence type="predicted"/>
<evidence type="ECO:0000256" key="1">
    <source>
        <dbReference type="SAM" id="SignalP"/>
    </source>
</evidence>
<evidence type="ECO:0000313" key="3">
    <source>
        <dbReference type="Proteomes" id="UP001162780"/>
    </source>
</evidence>
<dbReference type="Pfam" id="PF11075">
    <property type="entry name" value="DUF2780"/>
    <property type="match status" value="1"/>
</dbReference>
<accession>A0ABY7GMS8</accession>
<reference evidence="2" key="1">
    <citation type="submission" date="2022-11" db="EMBL/GenBank/DDBJ databases">
        <title>Methylomonas rapida sp. nov., Carotenoid-Producing Obligate Methanotrophs with High Growth Characteristics and Biotechnological Potential.</title>
        <authorList>
            <person name="Tikhonova E.N."/>
            <person name="Suleimanov R.Z."/>
            <person name="Miroshnikov K."/>
            <person name="Oshkin I.Y."/>
            <person name="Belova S.E."/>
            <person name="Danilova O.V."/>
            <person name="Ashikhmin A."/>
            <person name="Konopkin A."/>
            <person name="But S.Y."/>
            <person name="Khmelenina V.N."/>
            <person name="Kuznetsov N."/>
            <person name="Pimenov N.V."/>
            <person name="Dedysh S.N."/>
        </authorList>
    </citation>
    <scope>NUCLEOTIDE SEQUENCE</scope>
    <source>
        <strain evidence="2">MP1</strain>
    </source>
</reference>
<keyword evidence="3" id="KW-1185">Reference proteome</keyword>
<gene>
    <name evidence="2" type="ORF">NM686_004600</name>
</gene>
<evidence type="ECO:0000313" key="2">
    <source>
        <dbReference type="EMBL" id="WAR45799.1"/>
    </source>
</evidence>
<dbReference type="Proteomes" id="UP001162780">
    <property type="component" value="Chromosome"/>
</dbReference>